<keyword evidence="2" id="KW-1185">Reference proteome</keyword>
<gene>
    <name evidence="1" type="ORF">PGT21_016130</name>
</gene>
<dbReference type="Proteomes" id="UP000324748">
    <property type="component" value="Unassembled WGS sequence"/>
</dbReference>
<dbReference type="EMBL" id="VSWC01000002">
    <property type="protein sequence ID" value="KAA1117601.1"/>
    <property type="molecule type" value="Genomic_DNA"/>
</dbReference>
<organism evidence="1 2">
    <name type="scientific">Puccinia graminis f. sp. tritici</name>
    <dbReference type="NCBI Taxonomy" id="56615"/>
    <lineage>
        <taxon>Eukaryota</taxon>
        <taxon>Fungi</taxon>
        <taxon>Dikarya</taxon>
        <taxon>Basidiomycota</taxon>
        <taxon>Pucciniomycotina</taxon>
        <taxon>Pucciniomycetes</taxon>
        <taxon>Pucciniales</taxon>
        <taxon>Pucciniaceae</taxon>
        <taxon>Puccinia</taxon>
    </lineage>
</organism>
<evidence type="ECO:0000313" key="1">
    <source>
        <dbReference type="EMBL" id="KAA1117601.1"/>
    </source>
</evidence>
<name>A0A5B0QW95_PUCGR</name>
<accession>A0A5B0QW95</accession>
<evidence type="ECO:0000313" key="2">
    <source>
        <dbReference type="Proteomes" id="UP000324748"/>
    </source>
</evidence>
<sequence>MSQRHSAEAVEKPLQLALDLEVCRFIWREAALAARSCADCNWYSTQVISILGFS</sequence>
<dbReference type="AlphaFoldDB" id="A0A5B0QW95"/>
<protein>
    <submittedName>
        <fullName evidence="1">Uncharacterized protein</fullName>
    </submittedName>
</protein>
<comment type="caution">
    <text evidence="1">The sequence shown here is derived from an EMBL/GenBank/DDBJ whole genome shotgun (WGS) entry which is preliminary data.</text>
</comment>
<proteinExistence type="predicted"/>
<reference evidence="1 2" key="1">
    <citation type="submission" date="2019-05" db="EMBL/GenBank/DDBJ databases">
        <title>Emergence of the Ug99 lineage of the wheat stem rust pathogen through somatic hybridization.</title>
        <authorList>
            <person name="Li F."/>
            <person name="Upadhyaya N.M."/>
            <person name="Sperschneider J."/>
            <person name="Matny O."/>
            <person name="Nguyen-Phuc H."/>
            <person name="Mago R."/>
            <person name="Raley C."/>
            <person name="Miller M.E."/>
            <person name="Silverstein K.A.T."/>
            <person name="Henningsen E."/>
            <person name="Hirsch C.D."/>
            <person name="Visser B."/>
            <person name="Pretorius Z.A."/>
            <person name="Steffenson B.J."/>
            <person name="Schwessinger B."/>
            <person name="Dodds P.N."/>
            <person name="Figueroa M."/>
        </authorList>
    </citation>
    <scope>NUCLEOTIDE SEQUENCE [LARGE SCALE GENOMIC DNA]</scope>
    <source>
        <strain evidence="1">21-0</strain>
    </source>
</reference>